<keyword evidence="2" id="KW-1185">Reference proteome</keyword>
<sequence length="274" mass="29720">MGFEGDLIVARRRTSLFALPLVRGIAEYVEEGALRMCERRPAGWQVLSVEDGGLPEADGRDWLRAMVEATRRPVMIASVSPERSCVVRGLGAGSGQAWSVRLPAEPRTGEAEPHFFGAEAVEAVVAWSTAAGLEPDRDRIGAVLAGKPDYFMESVFFRLLGAAGLGDPVAEAKAEADREDHTLADGWLDPAKLEASITAMKPGVRRALECVEHEACYVKVLMRPGGDYEIEYRDGAPAEPLVTVTPSLADVVAALLEWSASEVAWREDFAWSPR</sequence>
<protein>
    <recommendedName>
        <fullName evidence="3">ESX secretion-associated protein EspG</fullName>
    </recommendedName>
</protein>
<gene>
    <name evidence="1" type="ORF">GCM10009839_57020</name>
</gene>
<dbReference type="Proteomes" id="UP001500751">
    <property type="component" value="Unassembled WGS sequence"/>
</dbReference>
<evidence type="ECO:0000313" key="1">
    <source>
        <dbReference type="EMBL" id="GAA2045566.1"/>
    </source>
</evidence>
<evidence type="ECO:0000313" key="2">
    <source>
        <dbReference type="Proteomes" id="UP001500751"/>
    </source>
</evidence>
<dbReference type="EMBL" id="BAAAQN010000039">
    <property type="protein sequence ID" value="GAA2045566.1"/>
    <property type="molecule type" value="Genomic_DNA"/>
</dbReference>
<proteinExistence type="predicted"/>
<evidence type="ECO:0008006" key="3">
    <source>
        <dbReference type="Google" id="ProtNLM"/>
    </source>
</evidence>
<comment type="caution">
    <text evidence="1">The sequence shown here is derived from an EMBL/GenBank/DDBJ whole genome shotgun (WGS) entry which is preliminary data.</text>
</comment>
<organism evidence="1 2">
    <name type="scientific">Catenulispora yoronensis</name>
    <dbReference type="NCBI Taxonomy" id="450799"/>
    <lineage>
        <taxon>Bacteria</taxon>
        <taxon>Bacillati</taxon>
        <taxon>Actinomycetota</taxon>
        <taxon>Actinomycetes</taxon>
        <taxon>Catenulisporales</taxon>
        <taxon>Catenulisporaceae</taxon>
        <taxon>Catenulispora</taxon>
    </lineage>
</organism>
<accession>A0ABP5GH28</accession>
<reference evidence="2" key="1">
    <citation type="journal article" date="2019" name="Int. J. Syst. Evol. Microbiol.">
        <title>The Global Catalogue of Microorganisms (GCM) 10K type strain sequencing project: providing services to taxonomists for standard genome sequencing and annotation.</title>
        <authorList>
            <consortium name="The Broad Institute Genomics Platform"/>
            <consortium name="The Broad Institute Genome Sequencing Center for Infectious Disease"/>
            <person name="Wu L."/>
            <person name="Ma J."/>
        </authorList>
    </citation>
    <scope>NUCLEOTIDE SEQUENCE [LARGE SCALE GENOMIC DNA]</scope>
    <source>
        <strain evidence="2">JCM 16014</strain>
    </source>
</reference>
<name>A0ABP5GH28_9ACTN</name>